<feature type="region of interest" description="Disordered" evidence="1">
    <location>
        <begin position="1"/>
        <end position="191"/>
    </location>
</feature>
<gene>
    <name evidence="2" type="ORF">HJG63_004565</name>
</gene>
<dbReference type="EMBL" id="JACASE010000016">
    <property type="protein sequence ID" value="KAF6400928.1"/>
    <property type="molecule type" value="Genomic_DNA"/>
</dbReference>
<dbReference type="AlphaFoldDB" id="A0A7J8BQA2"/>
<evidence type="ECO:0000313" key="3">
    <source>
        <dbReference type="Proteomes" id="UP000593571"/>
    </source>
</evidence>
<proteinExistence type="predicted"/>
<feature type="compositionally biased region" description="Pro residues" evidence="1">
    <location>
        <begin position="154"/>
        <end position="168"/>
    </location>
</feature>
<feature type="compositionally biased region" description="Low complexity" evidence="1">
    <location>
        <begin position="81"/>
        <end position="121"/>
    </location>
</feature>
<feature type="compositionally biased region" description="Basic residues" evidence="1">
    <location>
        <begin position="176"/>
        <end position="191"/>
    </location>
</feature>
<evidence type="ECO:0000313" key="2">
    <source>
        <dbReference type="EMBL" id="KAF6400928.1"/>
    </source>
</evidence>
<keyword evidence="3" id="KW-1185">Reference proteome</keyword>
<accession>A0A7J8BQA2</accession>
<name>A0A7J8BQA2_ROUAE</name>
<organism evidence="2 3">
    <name type="scientific">Rousettus aegyptiacus</name>
    <name type="common">Egyptian fruit bat</name>
    <name type="synonym">Pteropus aegyptiacus</name>
    <dbReference type="NCBI Taxonomy" id="9407"/>
    <lineage>
        <taxon>Eukaryota</taxon>
        <taxon>Metazoa</taxon>
        <taxon>Chordata</taxon>
        <taxon>Craniata</taxon>
        <taxon>Vertebrata</taxon>
        <taxon>Euteleostomi</taxon>
        <taxon>Mammalia</taxon>
        <taxon>Eutheria</taxon>
        <taxon>Laurasiatheria</taxon>
        <taxon>Chiroptera</taxon>
        <taxon>Yinpterochiroptera</taxon>
        <taxon>Pteropodoidea</taxon>
        <taxon>Pteropodidae</taxon>
        <taxon>Rousettinae</taxon>
        <taxon>Rousettus</taxon>
    </lineage>
</organism>
<comment type="caution">
    <text evidence="2">The sequence shown here is derived from an EMBL/GenBank/DDBJ whole genome shotgun (WGS) entry which is preliminary data.</text>
</comment>
<protein>
    <submittedName>
        <fullName evidence="2">Epidermal growth factor receptor pathway substrate 15 like 1</fullName>
    </submittedName>
</protein>
<dbReference type="Proteomes" id="UP000593571">
    <property type="component" value="Unassembled WGS sequence"/>
</dbReference>
<sequence length="191" mass="20486">MSTVELSVPLSYNLGDPFQNDPFAEQQTASTDPFGGDPFKESDPFRGSAPDDFFKKQTKNDPFTSDPFTKNPSLPSKLDPFESSDPFSSSSVSSKGSGPFGTLDPFGSGSFSSAEGFADFSRMSKPPPSGPFTSSFGGAGFSDDPFKSKQDTPALPPKKPAPPRPKPPSGQYAFFSRRRRPLAHCHRTAGD</sequence>
<keyword evidence="2" id="KW-0675">Receptor</keyword>
<reference evidence="2 3" key="1">
    <citation type="journal article" date="2020" name="Nature">
        <title>Six reference-quality genomes reveal evolution of bat adaptations.</title>
        <authorList>
            <person name="Jebb D."/>
            <person name="Huang Z."/>
            <person name="Pippel M."/>
            <person name="Hughes G.M."/>
            <person name="Lavrichenko K."/>
            <person name="Devanna P."/>
            <person name="Winkler S."/>
            <person name="Jermiin L.S."/>
            <person name="Skirmuntt E.C."/>
            <person name="Katzourakis A."/>
            <person name="Burkitt-Gray L."/>
            <person name="Ray D.A."/>
            <person name="Sullivan K.A.M."/>
            <person name="Roscito J.G."/>
            <person name="Kirilenko B.M."/>
            <person name="Davalos L.M."/>
            <person name="Corthals A.P."/>
            <person name="Power M.L."/>
            <person name="Jones G."/>
            <person name="Ransome R.D."/>
            <person name="Dechmann D.K.N."/>
            <person name="Locatelli A.G."/>
            <person name="Puechmaille S.J."/>
            <person name="Fedrigo O."/>
            <person name="Jarvis E.D."/>
            <person name="Hiller M."/>
            <person name="Vernes S.C."/>
            <person name="Myers E.W."/>
            <person name="Teeling E.C."/>
        </authorList>
    </citation>
    <scope>NUCLEOTIDE SEQUENCE [LARGE SCALE GENOMIC DNA]</scope>
    <source>
        <strain evidence="2">MRouAeg1</strain>
        <tissue evidence="2">Muscle</tissue>
    </source>
</reference>
<feature type="compositionally biased region" description="Polar residues" evidence="1">
    <location>
        <begin position="60"/>
        <end position="74"/>
    </location>
</feature>
<evidence type="ECO:0000256" key="1">
    <source>
        <dbReference type="SAM" id="MobiDB-lite"/>
    </source>
</evidence>